<dbReference type="SUPFAM" id="SSF55729">
    <property type="entry name" value="Acyl-CoA N-acyltransferases (Nat)"/>
    <property type="match status" value="1"/>
</dbReference>
<name>A0A921T4L5_9BACL</name>
<sequence>MAFLSLQQLPLPQVTKLWNGAFVNYMKPMSITEDVLQARMQQYAISPAYSTVVTVEDEYAGVMLFGVKDQLAWIGGMATLPNYRGYGIGRSLVAHAISLAQTLHVKELRLEVIVGNDKAENLYRSTNFTIINTLAVATGKLAHYRQAPLQLKLTQVSDWHLAMQPATTSWETRLATTDSVYDIYFKEQRLGYICCREEGNQLYVKQIFLPEPTQALVEALLTALHTLYGAVTCKIHQIDADSEQYALLQTLGFETLYQQYQMSYTL</sequence>
<evidence type="ECO:0000313" key="4">
    <source>
        <dbReference type="EMBL" id="HJH10084.1"/>
    </source>
</evidence>
<evidence type="ECO:0000259" key="3">
    <source>
        <dbReference type="PROSITE" id="PS51186"/>
    </source>
</evidence>
<dbReference type="EMBL" id="DYTV01000002">
    <property type="protein sequence ID" value="HJH10084.1"/>
    <property type="molecule type" value="Genomic_DNA"/>
</dbReference>
<dbReference type="CDD" id="cd04301">
    <property type="entry name" value="NAT_SF"/>
    <property type="match status" value="1"/>
</dbReference>
<proteinExistence type="predicted"/>
<dbReference type="InterPro" id="IPR016181">
    <property type="entry name" value="Acyl_CoA_acyltransferase"/>
</dbReference>
<dbReference type="PROSITE" id="PS51186">
    <property type="entry name" value="GNAT"/>
    <property type="match status" value="1"/>
</dbReference>
<dbReference type="InterPro" id="IPR050680">
    <property type="entry name" value="YpeA/RimI_acetyltransf"/>
</dbReference>
<comment type="caution">
    <text evidence="4">The sequence shown here is derived from an EMBL/GenBank/DDBJ whole genome shotgun (WGS) entry which is preliminary data.</text>
</comment>
<evidence type="ECO:0000256" key="2">
    <source>
        <dbReference type="ARBA" id="ARBA00023315"/>
    </source>
</evidence>
<dbReference type="Proteomes" id="UP000700212">
    <property type="component" value="Unassembled WGS sequence"/>
</dbReference>
<keyword evidence="2" id="KW-0012">Acyltransferase</keyword>
<reference evidence="4" key="1">
    <citation type="journal article" date="2021" name="PeerJ">
        <title>Extensive microbial diversity within the chicken gut microbiome revealed by metagenomics and culture.</title>
        <authorList>
            <person name="Gilroy R."/>
            <person name="Ravi A."/>
            <person name="Getino M."/>
            <person name="Pursley I."/>
            <person name="Horton D.L."/>
            <person name="Alikhan N.F."/>
            <person name="Baker D."/>
            <person name="Gharbi K."/>
            <person name="Hall N."/>
            <person name="Watson M."/>
            <person name="Adriaenssens E.M."/>
            <person name="Foster-Nyarko E."/>
            <person name="Jarju S."/>
            <person name="Secka A."/>
            <person name="Antonio M."/>
            <person name="Oren A."/>
            <person name="Chaudhuri R.R."/>
            <person name="La Ragione R."/>
            <person name="Hildebrand F."/>
            <person name="Pallen M.J."/>
        </authorList>
    </citation>
    <scope>NUCLEOTIDE SEQUENCE</scope>
    <source>
        <strain evidence="4">CHK160-4876</strain>
    </source>
</reference>
<organism evidence="4 5">
    <name type="scientific">Metalysinibacillus jejuensis</name>
    <dbReference type="NCBI Taxonomy" id="914327"/>
    <lineage>
        <taxon>Bacteria</taxon>
        <taxon>Bacillati</taxon>
        <taxon>Bacillota</taxon>
        <taxon>Bacilli</taxon>
        <taxon>Bacillales</taxon>
        <taxon>Caryophanaceae</taxon>
        <taxon>Metalysinibacillus</taxon>
    </lineage>
</organism>
<gene>
    <name evidence="4" type="ORF">K8V30_00045</name>
</gene>
<dbReference type="Pfam" id="PF00583">
    <property type="entry name" value="Acetyltransf_1"/>
    <property type="match status" value="1"/>
</dbReference>
<dbReference type="InterPro" id="IPR000182">
    <property type="entry name" value="GNAT_dom"/>
</dbReference>
<keyword evidence="1" id="KW-0808">Transferase</keyword>
<dbReference type="GO" id="GO:0016747">
    <property type="term" value="F:acyltransferase activity, transferring groups other than amino-acyl groups"/>
    <property type="evidence" value="ECO:0007669"/>
    <property type="project" value="InterPro"/>
</dbReference>
<protein>
    <submittedName>
        <fullName evidence="4">GNAT family N-acetyltransferase</fullName>
    </submittedName>
</protein>
<accession>A0A921T4L5</accession>
<dbReference type="AlphaFoldDB" id="A0A921T4L5"/>
<reference evidence="4" key="2">
    <citation type="submission" date="2021-09" db="EMBL/GenBank/DDBJ databases">
        <authorList>
            <person name="Gilroy R."/>
        </authorList>
    </citation>
    <scope>NUCLEOTIDE SEQUENCE</scope>
    <source>
        <strain evidence="4">CHK160-4876</strain>
    </source>
</reference>
<feature type="domain" description="N-acetyltransferase" evidence="3">
    <location>
        <begin position="1"/>
        <end position="154"/>
    </location>
</feature>
<evidence type="ECO:0000256" key="1">
    <source>
        <dbReference type="ARBA" id="ARBA00022679"/>
    </source>
</evidence>
<dbReference type="PANTHER" id="PTHR43420">
    <property type="entry name" value="ACETYLTRANSFERASE"/>
    <property type="match status" value="1"/>
</dbReference>
<evidence type="ECO:0000313" key="5">
    <source>
        <dbReference type="Proteomes" id="UP000700212"/>
    </source>
</evidence>
<dbReference type="Gene3D" id="3.40.630.30">
    <property type="match status" value="1"/>
</dbReference>